<dbReference type="PROSITE" id="PS50097">
    <property type="entry name" value="BTB"/>
    <property type="match status" value="1"/>
</dbReference>
<dbReference type="Pfam" id="PF00651">
    <property type="entry name" value="BTB"/>
    <property type="match status" value="1"/>
</dbReference>
<dbReference type="Gene3D" id="3.30.710.10">
    <property type="entry name" value="Potassium Channel Kv1.1, Chain A"/>
    <property type="match status" value="1"/>
</dbReference>
<dbReference type="SUPFAM" id="SSF54695">
    <property type="entry name" value="POZ domain"/>
    <property type="match status" value="1"/>
</dbReference>
<dbReference type="InterPro" id="IPR011333">
    <property type="entry name" value="SKP1/BTB/POZ_sf"/>
</dbReference>
<dbReference type="SMART" id="SM00225">
    <property type="entry name" value="BTB"/>
    <property type="match status" value="1"/>
</dbReference>
<dbReference type="CDD" id="cd18186">
    <property type="entry name" value="BTB_POZ_ZBTB_KLHL-like"/>
    <property type="match status" value="1"/>
</dbReference>
<evidence type="ECO:0000313" key="2">
    <source>
        <dbReference type="EMBL" id="KZT10798.1"/>
    </source>
</evidence>
<gene>
    <name evidence="2" type="ORF">LAESUDRAFT_350703</name>
</gene>
<proteinExistence type="predicted"/>
<accession>A0A165GTN0</accession>
<dbReference type="AlphaFoldDB" id="A0A165GTN0"/>
<sequence length="323" mass="36659">MEHDVDVKSVHIFENCDADIILRSADGVNFYVHKLILARASPIFCDMFRVPLPQNEEQGGDTVDVNGIHVVPVTDDQDTLRRLLSIIYPVSFPDKLSLDEICNLLEAGRKYEMEAISSNLRRAIMDFVDDEPLRVFAIAYLSKCMEESRAAALKSLKHVLHPLPEMPAEMNLLPPRAIWRLQQYHSRCAQAAVNLVADARWSLTDVPHRAIKAEHTYSYSGPSPRITSSHLNAGYSWVWFQCTSCEADKKANLVVTIEALTREFTPRSWWADYVNGIAAVLRSKPGMLSTDRSRSRPAEGRYASNRILPDLWTTDLRAAHRIW</sequence>
<dbReference type="InParanoid" id="A0A165GTN0"/>
<evidence type="ECO:0000313" key="3">
    <source>
        <dbReference type="Proteomes" id="UP000076871"/>
    </source>
</evidence>
<name>A0A165GTN0_9APHY</name>
<dbReference type="EMBL" id="KV427608">
    <property type="protein sequence ID" value="KZT10798.1"/>
    <property type="molecule type" value="Genomic_DNA"/>
</dbReference>
<dbReference type="STRING" id="1314785.A0A165GTN0"/>
<reference evidence="2 3" key="1">
    <citation type="journal article" date="2016" name="Mol. Biol. Evol.">
        <title>Comparative Genomics of Early-Diverging Mushroom-Forming Fungi Provides Insights into the Origins of Lignocellulose Decay Capabilities.</title>
        <authorList>
            <person name="Nagy L.G."/>
            <person name="Riley R."/>
            <person name="Tritt A."/>
            <person name="Adam C."/>
            <person name="Daum C."/>
            <person name="Floudas D."/>
            <person name="Sun H."/>
            <person name="Yadav J.S."/>
            <person name="Pangilinan J."/>
            <person name="Larsson K.H."/>
            <person name="Matsuura K."/>
            <person name="Barry K."/>
            <person name="Labutti K."/>
            <person name="Kuo R."/>
            <person name="Ohm R.A."/>
            <person name="Bhattacharya S.S."/>
            <person name="Shirouzu T."/>
            <person name="Yoshinaga Y."/>
            <person name="Martin F.M."/>
            <person name="Grigoriev I.V."/>
            <person name="Hibbett D.S."/>
        </authorList>
    </citation>
    <scope>NUCLEOTIDE SEQUENCE [LARGE SCALE GENOMIC DNA]</scope>
    <source>
        <strain evidence="2 3">93-53</strain>
    </source>
</reference>
<feature type="domain" description="BTB" evidence="1">
    <location>
        <begin position="16"/>
        <end position="88"/>
    </location>
</feature>
<dbReference type="OrthoDB" id="6359816at2759"/>
<keyword evidence="3" id="KW-1185">Reference proteome</keyword>
<dbReference type="InterPro" id="IPR000210">
    <property type="entry name" value="BTB/POZ_dom"/>
</dbReference>
<protein>
    <recommendedName>
        <fullName evidence="1">BTB domain-containing protein</fullName>
    </recommendedName>
</protein>
<evidence type="ECO:0000259" key="1">
    <source>
        <dbReference type="PROSITE" id="PS50097"/>
    </source>
</evidence>
<organism evidence="2 3">
    <name type="scientific">Laetiporus sulphureus 93-53</name>
    <dbReference type="NCBI Taxonomy" id="1314785"/>
    <lineage>
        <taxon>Eukaryota</taxon>
        <taxon>Fungi</taxon>
        <taxon>Dikarya</taxon>
        <taxon>Basidiomycota</taxon>
        <taxon>Agaricomycotina</taxon>
        <taxon>Agaricomycetes</taxon>
        <taxon>Polyporales</taxon>
        <taxon>Laetiporus</taxon>
    </lineage>
</organism>
<dbReference type="GeneID" id="63819153"/>
<dbReference type="Proteomes" id="UP000076871">
    <property type="component" value="Unassembled WGS sequence"/>
</dbReference>
<dbReference type="RefSeq" id="XP_040768538.1">
    <property type="nucleotide sequence ID" value="XM_040902122.1"/>
</dbReference>